<feature type="region of interest" description="Disordered" evidence="1">
    <location>
        <begin position="1"/>
        <end position="35"/>
    </location>
</feature>
<proteinExistence type="predicted"/>
<keyword evidence="3" id="KW-1185">Reference proteome</keyword>
<name>A0AAN8I2B0_9EURO</name>
<protein>
    <submittedName>
        <fullName evidence="2">Uncharacterized protein</fullName>
    </submittedName>
</protein>
<gene>
    <name evidence="2" type="ORF">OHC33_010614</name>
</gene>
<evidence type="ECO:0000256" key="1">
    <source>
        <dbReference type="SAM" id="MobiDB-lite"/>
    </source>
</evidence>
<evidence type="ECO:0000313" key="2">
    <source>
        <dbReference type="EMBL" id="KAK5948304.1"/>
    </source>
</evidence>
<dbReference type="Proteomes" id="UP001316803">
    <property type="component" value="Unassembled WGS sequence"/>
</dbReference>
<dbReference type="EMBL" id="JAKLMC020000049">
    <property type="protein sequence ID" value="KAK5948304.1"/>
    <property type="molecule type" value="Genomic_DNA"/>
</dbReference>
<dbReference type="AlphaFoldDB" id="A0AAN8I2B0"/>
<evidence type="ECO:0000313" key="3">
    <source>
        <dbReference type="Proteomes" id="UP001316803"/>
    </source>
</evidence>
<sequence>MDNNQSSPQKLIAKTSPPGVPTLRDKKRPVDSEAREVHKLMRKTTVTGANQFSRRRPIELGSIDAVLRS</sequence>
<accession>A0AAN8I2B0</accession>
<organism evidence="2 3">
    <name type="scientific">Knufia fluminis</name>
    <dbReference type="NCBI Taxonomy" id="191047"/>
    <lineage>
        <taxon>Eukaryota</taxon>
        <taxon>Fungi</taxon>
        <taxon>Dikarya</taxon>
        <taxon>Ascomycota</taxon>
        <taxon>Pezizomycotina</taxon>
        <taxon>Eurotiomycetes</taxon>
        <taxon>Chaetothyriomycetidae</taxon>
        <taxon>Chaetothyriales</taxon>
        <taxon>Trichomeriaceae</taxon>
        <taxon>Knufia</taxon>
    </lineage>
</organism>
<comment type="caution">
    <text evidence="2">The sequence shown here is derived from an EMBL/GenBank/DDBJ whole genome shotgun (WGS) entry which is preliminary data.</text>
</comment>
<reference evidence="2 3" key="1">
    <citation type="submission" date="2022-12" db="EMBL/GenBank/DDBJ databases">
        <title>Genomic features and morphological characterization of a novel Knufia sp. strain isolated from spacecraft assembly facility.</title>
        <authorList>
            <person name="Teixeira M."/>
            <person name="Chander A.M."/>
            <person name="Stajich J.E."/>
            <person name="Venkateswaran K."/>
        </authorList>
    </citation>
    <scope>NUCLEOTIDE SEQUENCE [LARGE SCALE GENOMIC DNA]</scope>
    <source>
        <strain evidence="2 3">FJI-L2-BK-P2</strain>
    </source>
</reference>